<dbReference type="GO" id="GO:0006813">
    <property type="term" value="P:potassium ion transport"/>
    <property type="evidence" value="ECO:0007669"/>
    <property type="project" value="InterPro"/>
</dbReference>
<keyword evidence="4 6" id="KW-1133">Transmembrane helix</keyword>
<proteinExistence type="inferred from homology"/>
<dbReference type="InterPro" id="IPR003148">
    <property type="entry name" value="RCK_N"/>
</dbReference>
<feature type="domain" description="RCK N-terminal" evidence="7">
    <location>
        <begin position="308"/>
        <end position="457"/>
    </location>
</feature>
<evidence type="ECO:0000313" key="9">
    <source>
        <dbReference type="Proteomes" id="UP000467841"/>
    </source>
</evidence>
<feature type="transmembrane region" description="Helical" evidence="6">
    <location>
        <begin position="207"/>
        <end position="230"/>
    </location>
</feature>
<dbReference type="Pfam" id="PF06241">
    <property type="entry name" value="Castor_Poll_mid"/>
    <property type="match status" value="1"/>
</dbReference>
<dbReference type="AlphaFoldDB" id="A0A6D2IEZ3"/>
<dbReference type="EMBL" id="CACVBM020000899">
    <property type="protein sequence ID" value="CAA7024601.1"/>
    <property type="molecule type" value="Genomic_DNA"/>
</dbReference>
<evidence type="ECO:0000259" key="7">
    <source>
        <dbReference type="PROSITE" id="PS51201"/>
    </source>
</evidence>
<dbReference type="PROSITE" id="PS51201">
    <property type="entry name" value="RCK_N"/>
    <property type="match status" value="2"/>
</dbReference>
<feature type="transmembrane region" description="Helical" evidence="6">
    <location>
        <begin position="266"/>
        <end position="284"/>
    </location>
</feature>
<keyword evidence="3 6" id="KW-0812">Transmembrane</keyword>
<sequence length="864" mass="97451">MVAVQLFGWKPLFLPSQASRLKQFASFNRRLSLHSLPLGGIESCRYRGIFKVKSQKTGNTDPSSFNLDSLNAINSKFHKSLPYKLVVGCIPLYAVFRIMQKMFQELPGLIQHSVGAGLPFACASNSLSKPTPLKLDVSIPSLHDIKWSFARFIYLFNIQLEKNIATFSLSVIVSVTVMEISIVHMLLNSILLFVAVTSLLINCRGGYLRFLVVLLVACLSFVIIGGFLFFQFRKDTQRFEDCLWEAWSCLISSSSHLKQKTRLERVIGFVLAIWGILFYSRLLSTMTEQFRSNMQKLREGAQMQVIEADHIIICGVNSHLPFILKQLNSYHEHAVRLGTATARRQRLLLMSDTPRKQMDKIAEAYSRDFNHIEILTKSCSLNMTKSFERAAASMARAIIILPTKGDRYEVDTDAFLSVLALQPIPNMGSIPTIVEVSTPSTYDLLKSISGLKVEPVENVTSKLFVQCSRQKDLIKIYRHLLNYSKNVFNLCSFPNLAGMRYRQLRLGFQEVVVCGLLRDGKVDFHPNDDEKLMETDKVLFIAPLNWKKKQLLYTDMKIENVTVDEPDTRKQVFEKKRSRLAKIIMRPSKSLSKGSDSIKGPKESILLLGWRGDVVDMVEEFDNYLGPGSSLEILSDVPLEDRSRVSNGKGSGKIKNIQVSHRVGNPMNYETLKETIMHMQSKYRKGEDIPLTILVISDRDWLLGDPSRADKQSAYSLLLAESICNKLGVKVQNLAAEIVDSKLGKQITGIKPSLTLIAAEEVMSLVTAQVAENSELNEVWKDILNAEGDEIYVKDIELYMKNGENPSFTELSERAWLRREVAIGYIKGGKKIINPVPKTEPLSLEMTDSLIVISELEGDQPITL</sequence>
<evidence type="ECO:0000256" key="4">
    <source>
        <dbReference type="ARBA" id="ARBA00022989"/>
    </source>
</evidence>
<evidence type="ECO:0000313" key="8">
    <source>
        <dbReference type="EMBL" id="CAA7024601.1"/>
    </source>
</evidence>
<dbReference type="Gene3D" id="3.40.50.720">
    <property type="entry name" value="NAD(P)-binding Rossmann-like Domain"/>
    <property type="match status" value="1"/>
</dbReference>
<evidence type="ECO:0000256" key="6">
    <source>
        <dbReference type="SAM" id="Phobius"/>
    </source>
</evidence>
<protein>
    <recommendedName>
        <fullName evidence="7">RCK N-terminal domain-containing protein</fullName>
    </recommendedName>
</protein>
<dbReference type="InterPro" id="IPR010420">
    <property type="entry name" value="CASTOR/POLLUX/SYM8_dom"/>
</dbReference>
<reference evidence="8" key="1">
    <citation type="submission" date="2020-01" db="EMBL/GenBank/DDBJ databases">
        <authorList>
            <person name="Mishra B."/>
        </authorList>
    </citation>
    <scope>NUCLEOTIDE SEQUENCE [LARGE SCALE GENOMIC DNA]</scope>
</reference>
<evidence type="ECO:0000256" key="3">
    <source>
        <dbReference type="ARBA" id="ARBA00022692"/>
    </source>
</evidence>
<feature type="domain" description="RCK N-terminal" evidence="7">
    <location>
        <begin position="602"/>
        <end position="763"/>
    </location>
</feature>
<dbReference type="InterPro" id="IPR044849">
    <property type="entry name" value="CASTOR/POLLUX/SYM8-like"/>
</dbReference>
<keyword evidence="9" id="KW-1185">Reference proteome</keyword>
<evidence type="ECO:0000256" key="5">
    <source>
        <dbReference type="ARBA" id="ARBA00023136"/>
    </source>
</evidence>
<comment type="similarity">
    <text evidence="2">Belongs to the castor/pollux (TC 1.A.1.23) family.</text>
</comment>
<dbReference type="PANTHER" id="PTHR31563">
    <property type="entry name" value="ION CHANNEL POLLUX-RELATED"/>
    <property type="match status" value="1"/>
</dbReference>
<dbReference type="GO" id="GO:0016020">
    <property type="term" value="C:membrane"/>
    <property type="evidence" value="ECO:0007669"/>
    <property type="project" value="UniProtKB-SubCell"/>
</dbReference>
<comment type="caution">
    <text evidence="8">The sequence shown here is derived from an EMBL/GenBank/DDBJ whole genome shotgun (WGS) entry which is preliminary data.</text>
</comment>
<accession>A0A6D2IEZ3</accession>
<dbReference type="OrthoDB" id="1923901at2759"/>
<evidence type="ECO:0000256" key="1">
    <source>
        <dbReference type="ARBA" id="ARBA00004141"/>
    </source>
</evidence>
<dbReference type="SUPFAM" id="SSF81324">
    <property type="entry name" value="Voltage-gated potassium channels"/>
    <property type="match status" value="1"/>
</dbReference>
<feature type="transmembrane region" description="Helical" evidence="6">
    <location>
        <begin position="182"/>
        <end position="201"/>
    </location>
</feature>
<gene>
    <name evidence="8" type="ORF">MERR_LOCUS11836</name>
</gene>
<keyword evidence="5 6" id="KW-0472">Membrane</keyword>
<name>A0A6D2IEZ3_9BRAS</name>
<evidence type="ECO:0000256" key="2">
    <source>
        <dbReference type="ARBA" id="ARBA00008577"/>
    </source>
</evidence>
<dbReference type="Proteomes" id="UP000467841">
    <property type="component" value="Unassembled WGS sequence"/>
</dbReference>
<comment type="subcellular location">
    <subcellularLocation>
        <location evidence="1">Membrane</location>
        <topology evidence="1">Multi-pass membrane protein</topology>
    </subcellularLocation>
</comment>
<dbReference type="PANTHER" id="PTHR31563:SF13">
    <property type="entry name" value="ION CHANNEL POLLUX-LIKE 1-RELATED"/>
    <property type="match status" value="1"/>
</dbReference>
<organism evidence="8 9">
    <name type="scientific">Microthlaspi erraticum</name>
    <dbReference type="NCBI Taxonomy" id="1685480"/>
    <lineage>
        <taxon>Eukaryota</taxon>
        <taxon>Viridiplantae</taxon>
        <taxon>Streptophyta</taxon>
        <taxon>Embryophyta</taxon>
        <taxon>Tracheophyta</taxon>
        <taxon>Spermatophyta</taxon>
        <taxon>Magnoliopsida</taxon>
        <taxon>eudicotyledons</taxon>
        <taxon>Gunneridae</taxon>
        <taxon>Pentapetalae</taxon>
        <taxon>rosids</taxon>
        <taxon>malvids</taxon>
        <taxon>Brassicales</taxon>
        <taxon>Brassicaceae</taxon>
        <taxon>Coluteocarpeae</taxon>
        <taxon>Microthlaspi</taxon>
    </lineage>
</organism>